<reference evidence="2" key="1">
    <citation type="submission" date="2023-03" db="EMBL/GenBank/DDBJ databases">
        <title>Massive genome expansion in bonnet fungi (Mycena s.s.) driven by repeated elements and novel gene families across ecological guilds.</title>
        <authorList>
            <consortium name="Lawrence Berkeley National Laboratory"/>
            <person name="Harder C.B."/>
            <person name="Miyauchi S."/>
            <person name="Viragh M."/>
            <person name="Kuo A."/>
            <person name="Thoen E."/>
            <person name="Andreopoulos B."/>
            <person name="Lu D."/>
            <person name="Skrede I."/>
            <person name="Drula E."/>
            <person name="Henrissat B."/>
            <person name="Morin E."/>
            <person name="Kohler A."/>
            <person name="Barry K."/>
            <person name="LaButti K."/>
            <person name="Morin E."/>
            <person name="Salamov A."/>
            <person name="Lipzen A."/>
            <person name="Mereny Z."/>
            <person name="Hegedus B."/>
            <person name="Baldrian P."/>
            <person name="Stursova M."/>
            <person name="Weitz H."/>
            <person name="Taylor A."/>
            <person name="Grigoriev I.V."/>
            <person name="Nagy L.G."/>
            <person name="Martin F."/>
            <person name="Kauserud H."/>
        </authorList>
    </citation>
    <scope>NUCLEOTIDE SEQUENCE</scope>
    <source>
        <strain evidence="2">CBHHK188m</strain>
    </source>
</reference>
<feature type="chain" id="PRO_5042171087" evidence="1">
    <location>
        <begin position="20"/>
        <end position="206"/>
    </location>
</feature>
<evidence type="ECO:0000313" key="2">
    <source>
        <dbReference type="EMBL" id="KAJ7741770.1"/>
    </source>
</evidence>
<dbReference type="AlphaFoldDB" id="A0AAD7IH23"/>
<sequence length="206" mass="22351">MLAPKSCLFILIVAPVILALSATEIIDSLNTLTGQANQTTLVLDEILAQIGDEQLNVLESRGLLDETTTAYLNFADSMAENPGSVVWDETVSALVFQSADLHSRTFSIMGIALAESLPAFNKYGFYVDACDDGVEIGLHAIALFTNLALKFPRENIALLLDGLFTNLRVPLADPLAAECFAPLLGHLALRPGIHQLRQTQSQTRRQ</sequence>
<organism evidence="2 3">
    <name type="scientific">Mycena maculata</name>
    <dbReference type="NCBI Taxonomy" id="230809"/>
    <lineage>
        <taxon>Eukaryota</taxon>
        <taxon>Fungi</taxon>
        <taxon>Dikarya</taxon>
        <taxon>Basidiomycota</taxon>
        <taxon>Agaricomycotina</taxon>
        <taxon>Agaricomycetes</taxon>
        <taxon>Agaricomycetidae</taxon>
        <taxon>Agaricales</taxon>
        <taxon>Marasmiineae</taxon>
        <taxon>Mycenaceae</taxon>
        <taxon>Mycena</taxon>
    </lineage>
</organism>
<name>A0AAD7IH23_9AGAR</name>
<evidence type="ECO:0000313" key="3">
    <source>
        <dbReference type="Proteomes" id="UP001215280"/>
    </source>
</evidence>
<accession>A0AAD7IH23</accession>
<dbReference type="Proteomes" id="UP001215280">
    <property type="component" value="Unassembled WGS sequence"/>
</dbReference>
<protein>
    <submittedName>
        <fullName evidence="2">Uncharacterized protein</fullName>
    </submittedName>
</protein>
<gene>
    <name evidence="2" type="ORF">DFH07DRAFT_943468</name>
</gene>
<evidence type="ECO:0000256" key="1">
    <source>
        <dbReference type="SAM" id="SignalP"/>
    </source>
</evidence>
<proteinExistence type="predicted"/>
<dbReference type="EMBL" id="JARJLG010000121">
    <property type="protein sequence ID" value="KAJ7741770.1"/>
    <property type="molecule type" value="Genomic_DNA"/>
</dbReference>
<comment type="caution">
    <text evidence="2">The sequence shown here is derived from an EMBL/GenBank/DDBJ whole genome shotgun (WGS) entry which is preliminary data.</text>
</comment>
<feature type="signal peptide" evidence="1">
    <location>
        <begin position="1"/>
        <end position="19"/>
    </location>
</feature>
<keyword evidence="1" id="KW-0732">Signal</keyword>
<keyword evidence="3" id="KW-1185">Reference proteome</keyword>